<keyword evidence="5" id="KW-1185">Reference proteome</keyword>
<dbReference type="Proteomes" id="UP000077755">
    <property type="component" value="Chromosome 6"/>
</dbReference>
<evidence type="ECO:0000256" key="1">
    <source>
        <dbReference type="SAM" id="Coils"/>
    </source>
</evidence>
<name>A0A161ZQN0_DAUCS</name>
<feature type="region of interest" description="Disordered" evidence="2">
    <location>
        <begin position="89"/>
        <end position="110"/>
    </location>
</feature>
<sequence length="110" mass="12823">MDSQTVKINEITKENHTMEEAIKTLEAENAKLEHQIKLTEIHQKHDEAVIDMLKKHIEERRAFNRFNMDASNFEPHKVAERERIREAFEAEAETRKAAKASEAGPKKDKN</sequence>
<organism evidence="3">
    <name type="scientific">Daucus carota subsp. sativus</name>
    <name type="common">Carrot</name>
    <dbReference type="NCBI Taxonomy" id="79200"/>
    <lineage>
        <taxon>Eukaryota</taxon>
        <taxon>Viridiplantae</taxon>
        <taxon>Streptophyta</taxon>
        <taxon>Embryophyta</taxon>
        <taxon>Tracheophyta</taxon>
        <taxon>Spermatophyta</taxon>
        <taxon>Magnoliopsida</taxon>
        <taxon>eudicotyledons</taxon>
        <taxon>Gunneridae</taxon>
        <taxon>Pentapetalae</taxon>
        <taxon>asterids</taxon>
        <taxon>campanulids</taxon>
        <taxon>Apiales</taxon>
        <taxon>Apiaceae</taxon>
        <taxon>Apioideae</taxon>
        <taxon>Scandiceae</taxon>
        <taxon>Daucinae</taxon>
        <taxon>Daucus</taxon>
        <taxon>Daucus sect. Daucus</taxon>
    </lineage>
</organism>
<dbReference type="EMBL" id="LNRQ01000006">
    <property type="protein sequence ID" value="KZM89912.1"/>
    <property type="molecule type" value="Genomic_DNA"/>
</dbReference>
<evidence type="ECO:0000313" key="3">
    <source>
        <dbReference type="EMBL" id="KZM89912.1"/>
    </source>
</evidence>
<reference evidence="4" key="2">
    <citation type="submission" date="2022-03" db="EMBL/GenBank/DDBJ databases">
        <title>Draft title - Genomic analysis of global carrot germplasm unveils the trajectory of domestication and the origin of high carotenoid orange carrot.</title>
        <authorList>
            <person name="Iorizzo M."/>
            <person name="Ellison S."/>
            <person name="Senalik D."/>
            <person name="Macko-Podgorni A."/>
            <person name="Grzebelus D."/>
            <person name="Bostan H."/>
            <person name="Rolling W."/>
            <person name="Curaba J."/>
            <person name="Simon P."/>
        </authorList>
    </citation>
    <scope>NUCLEOTIDE SEQUENCE</scope>
    <source>
        <tissue evidence="4">Leaf</tissue>
    </source>
</reference>
<keyword evidence="1" id="KW-0175">Coiled coil</keyword>
<evidence type="ECO:0000256" key="2">
    <source>
        <dbReference type="SAM" id="MobiDB-lite"/>
    </source>
</evidence>
<accession>A0A161ZQN0</accession>
<dbReference type="AlphaFoldDB" id="A0A161ZQN0"/>
<dbReference type="EMBL" id="CP093348">
    <property type="protein sequence ID" value="WOH04013.1"/>
    <property type="molecule type" value="Genomic_DNA"/>
</dbReference>
<feature type="coiled-coil region" evidence="1">
    <location>
        <begin position="8"/>
        <end position="42"/>
    </location>
</feature>
<protein>
    <submittedName>
        <fullName evidence="3">Uncharacterized protein</fullName>
    </submittedName>
</protein>
<evidence type="ECO:0000313" key="4">
    <source>
        <dbReference type="EMBL" id="WOH04013.1"/>
    </source>
</evidence>
<gene>
    <name evidence="3" type="ORF">DCAR_022725</name>
    <name evidence="4" type="ORF">DCAR_0623418</name>
</gene>
<reference evidence="3" key="1">
    <citation type="journal article" date="2016" name="Nat. Genet.">
        <title>A high-quality carrot genome assembly provides new insights into carotenoid accumulation and asterid genome evolution.</title>
        <authorList>
            <person name="Iorizzo M."/>
            <person name="Ellison S."/>
            <person name="Senalik D."/>
            <person name="Zeng P."/>
            <person name="Satapoomin P."/>
            <person name="Huang J."/>
            <person name="Bowman M."/>
            <person name="Iovene M."/>
            <person name="Sanseverino W."/>
            <person name="Cavagnaro P."/>
            <person name="Yildiz M."/>
            <person name="Macko-Podgorni A."/>
            <person name="Moranska E."/>
            <person name="Grzebelus E."/>
            <person name="Grzebelus D."/>
            <person name="Ashrafi H."/>
            <person name="Zheng Z."/>
            <person name="Cheng S."/>
            <person name="Spooner D."/>
            <person name="Van Deynze A."/>
            <person name="Simon P."/>
        </authorList>
    </citation>
    <scope>NUCLEOTIDE SEQUENCE [LARGE SCALE GENOMIC DNA]</scope>
    <source>
        <tissue evidence="3">Leaf</tissue>
    </source>
</reference>
<evidence type="ECO:0000313" key="5">
    <source>
        <dbReference type="Proteomes" id="UP000077755"/>
    </source>
</evidence>
<proteinExistence type="predicted"/>
<dbReference type="Gramene" id="KZM89912">
    <property type="protein sequence ID" value="KZM89912"/>
    <property type="gene ID" value="DCAR_022725"/>
</dbReference>